<dbReference type="EMBL" id="GBXM01082850">
    <property type="protein sequence ID" value="JAH25727.1"/>
    <property type="molecule type" value="Transcribed_RNA"/>
</dbReference>
<protein>
    <submittedName>
        <fullName evidence="1">Uncharacterized protein</fullName>
    </submittedName>
</protein>
<dbReference type="EMBL" id="GBXM01076278">
    <property type="protein sequence ID" value="JAH32299.1"/>
    <property type="molecule type" value="Transcribed_RNA"/>
</dbReference>
<reference evidence="1" key="1">
    <citation type="submission" date="2014-11" db="EMBL/GenBank/DDBJ databases">
        <authorList>
            <person name="Amaro Gonzalez C."/>
        </authorList>
    </citation>
    <scope>NUCLEOTIDE SEQUENCE</scope>
</reference>
<name>A0A0E9RAD4_ANGAN</name>
<evidence type="ECO:0000313" key="1">
    <source>
        <dbReference type="EMBL" id="JAH25727.1"/>
    </source>
</evidence>
<sequence>MIWQFPKPSEN</sequence>
<organism evidence="1">
    <name type="scientific">Anguilla anguilla</name>
    <name type="common">European freshwater eel</name>
    <name type="synonym">Muraena anguilla</name>
    <dbReference type="NCBI Taxonomy" id="7936"/>
    <lineage>
        <taxon>Eukaryota</taxon>
        <taxon>Metazoa</taxon>
        <taxon>Chordata</taxon>
        <taxon>Craniata</taxon>
        <taxon>Vertebrata</taxon>
        <taxon>Euteleostomi</taxon>
        <taxon>Actinopterygii</taxon>
        <taxon>Neopterygii</taxon>
        <taxon>Teleostei</taxon>
        <taxon>Anguilliformes</taxon>
        <taxon>Anguillidae</taxon>
        <taxon>Anguilla</taxon>
    </lineage>
</organism>
<reference evidence="1" key="2">
    <citation type="journal article" date="2015" name="Fish Shellfish Immunol.">
        <title>Early steps in the European eel (Anguilla anguilla)-Vibrio vulnificus interaction in the gills: Role of the RtxA13 toxin.</title>
        <authorList>
            <person name="Callol A."/>
            <person name="Pajuelo D."/>
            <person name="Ebbesson L."/>
            <person name="Teles M."/>
            <person name="MacKenzie S."/>
            <person name="Amaro C."/>
        </authorList>
    </citation>
    <scope>NUCLEOTIDE SEQUENCE</scope>
</reference>
<accession>A0A0E9RAD4</accession>
<proteinExistence type="predicted"/>